<dbReference type="Pfam" id="PF14065">
    <property type="entry name" value="Pvc16_N"/>
    <property type="match status" value="1"/>
</dbReference>
<comment type="caution">
    <text evidence="3">The sequence shown here is derived from an EMBL/GenBank/DDBJ whole genome shotgun (WGS) entry which is preliminary data.</text>
</comment>
<dbReference type="eggNOG" id="ENOG502ZDRH">
    <property type="taxonomic scope" value="Bacteria"/>
</dbReference>
<evidence type="ECO:0000313" key="4">
    <source>
        <dbReference type="Proteomes" id="UP000030013"/>
    </source>
</evidence>
<organism evidence="3 4">
    <name type="scientific">Knoellia aerolata DSM 18566</name>
    <dbReference type="NCBI Taxonomy" id="1385519"/>
    <lineage>
        <taxon>Bacteria</taxon>
        <taxon>Bacillati</taxon>
        <taxon>Actinomycetota</taxon>
        <taxon>Actinomycetes</taxon>
        <taxon>Micrococcales</taxon>
        <taxon>Intrasporangiaceae</taxon>
        <taxon>Knoellia</taxon>
    </lineage>
</organism>
<evidence type="ECO:0000313" key="3">
    <source>
        <dbReference type="EMBL" id="KGN41274.1"/>
    </source>
</evidence>
<dbReference type="EMBL" id="AVPL01000020">
    <property type="protein sequence ID" value="KGN41274.1"/>
    <property type="molecule type" value="Genomic_DNA"/>
</dbReference>
<protein>
    <recommendedName>
        <fullName evidence="2">Pvc16 N-terminal domain-containing protein</fullName>
    </recommendedName>
</protein>
<accession>A0A0A0JX36</accession>
<name>A0A0A0JX36_9MICO</name>
<dbReference type="STRING" id="1385519.N801_08575"/>
<evidence type="ECO:0000259" key="2">
    <source>
        <dbReference type="Pfam" id="PF14065"/>
    </source>
</evidence>
<keyword evidence="4" id="KW-1185">Reference proteome</keyword>
<feature type="domain" description="Pvc16 N-terminal" evidence="2">
    <location>
        <begin position="4"/>
        <end position="180"/>
    </location>
</feature>
<feature type="region of interest" description="Disordered" evidence="1">
    <location>
        <begin position="178"/>
        <end position="242"/>
    </location>
</feature>
<reference evidence="3 4" key="1">
    <citation type="submission" date="2013-08" db="EMBL/GenBank/DDBJ databases">
        <title>The genome sequence of Knoellia aerolata.</title>
        <authorList>
            <person name="Zhu W."/>
            <person name="Wang G."/>
        </authorList>
    </citation>
    <scope>NUCLEOTIDE SEQUENCE [LARGE SCALE GENOMIC DNA]</scope>
    <source>
        <strain evidence="3 4">DSM 18566</strain>
    </source>
</reference>
<feature type="compositionally biased region" description="Basic and acidic residues" evidence="1">
    <location>
        <begin position="187"/>
        <end position="197"/>
    </location>
</feature>
<evidence type="ECO:0000256" key="1">
    <source>
        <dbReference type="SAM" id="MobiDB-lite"/>
    </source>
</evidence>
<dbReference type="Proteomes" id="UP000030013">
    <property type="component" value="Unassembled WGS sequence"/>
</dbReference>
<sequence length="242" mass="26358">MISAIDEALRGLIRSDVLDGSDVEVVLDAPTKDWAARRNAPTIDVYLYDIREDLRRRERGWVDVRGPDGSVVRRRPAPRHFKMSYLVTAWTQRPEDEHRLLSSLLRCFLKYDALPPELVVGPIAEAGLPVPVSVGLPPPEDRGFADVWSSLGGELKPSLDLVVIAPVEIGIDFPAGPPVQEGPIVDLADRSGGGRDPRRQKHVAPPRGAHGAEAHDGTGSRPITVKGAAGQPPRSRPRRGAR</sequence>
<gene>
    <name evidence="3" type="ORF">N801_08575</name>
</gene>
<dbReference type="RefSeq" id="WP_084108580.1">
    <property type="nucleotide sequence ID" value="NZ_AVPL01000020.1"/>
</dbReference>
<dbReference type="InterPro" id="IPR025351">
    <property type="entry name" value="Pvc16_N"/>
</dbReference>
<proteinExistence type="predicted"/>
<dbReference type="OrthoDB" id="5514409at2"/>
<dbReference type="AlphaFoldDB" id="A0A0A0JX36"/>